<name>K3X297_GLOUD</name>
<sequence length="163" mass="19003">MAMLKDLKAAEYNDSTHSLHLYFFDRSTAAKWNKMTIPFRRQLVQLISAHPTETTGERPKANNVWNRQLGVDGLQNAESRSKYKIQLLNTTRSMNMALFLEYLKQTTGKRFYAYPLDAYGPRSHQSQMWENSVQKHLSISTELFGEDEQSSFIMHPSTEWLHV</sequence>
<dbReference type="EnsemblProtists" id="PYU1_T011346">
    <property type="protein sequence ID" value="PYU1_T011346"/>
    <property type="gene ID" value="PYU1_G011321"/>
</dbReference>
<dbReference type="AlphaFoldDB" id="K3X297"/>
<dbReference type="Proteomes" id="UP000019132">
    <property type="component" value="Unassembled WGS sequence"/>
</dbReference>
<dbReference type="EMBL" id="GL376562">
    <property type="status" value="NOT_ANNOTATED_CDS"/>
    <property type="molecule type" value="Genomic_DNA"/>
</dbReference>
<proteinExistence type="predicted"/>
<dbReference type="VEuPathDB" id="FungiDB:PYU1_G011321"/>
<reference evidence="2" key="1">
    <citation type="journal article" date="2010" name="Genome Biol.">
        <title>Genome sequence of the necrotrophic plant pathogen Pythium ultimum reveals original pathogenicity mechanisms and effector repertoire.</title>
        <authorList>
            <person name="Levesque C.A."/>
            <person name="Brouwer H."/>
            <person name="Cano L."/>
            <person name="Hamilton J.P."/>
            <person name="Holt C."/>
            <person name="Huitema E."/>
            <person name="Raffaele S."/>
            <person name="Robideau G.P."/>
            <person name="Thines M."/>
            <person name="Win J."/>
            <person name="Zerillo M.M."/>
            <person name="Beakes G.W."/>
            <person name="Boore J.L."/>
            <person name="Busam D."/>
            <person name="Dumas B."/>
            <person name="Ferriera S."/>
            <person name="Fuerstenberg S.I."/>
            <person name="Gachon C.M."/>
            <person name="Gaulin E."/>
            <person name="Govers F."/>
            <person name="Grenville-Briggs L."/>
            <person name="Horner N."/>
            <person name="Hostetler J."/>
            <person name="Jiang R.H."/>
            <person name="Johnson J."/>
            <person name="Krajaejun T."/>
            <person name="Lin H."/>
            <person name="Meijer H.J."/>
            <person name="Moore B."/>
            <person name="Morris P."/>
            <person name="Phuntmart V."/>
            <person name="Puiu D."/>
            <person name="Shetty J."/>
            <person name="Stajich J.E."/>
            <person name="Tripathy S."/>
            <person name="Wawra S."/>
            <person name="van West P."/>
            <person name="Whitty B.R."/>
            <person name="Coutinho P.M."/>
            <person name="Henrissat B."/>
            <person name="Martin F."/>
            <person name="Thomas P.D."/>
            <person name="Tyler B.M."/>
            <person name="De Vries R.P."/>
            <person name="Kamoun S."/>
            <person name="Yandell M."/>
            <person name="Tisserat N."/>
            <person name="Buell C.R."/>
        </authorList>
    </citation>
    <scope>NUCLEOTIDE SEQUENCE</scope>
    <source>
        <strain evidence="2">DAOM:BR144</strain>
    </source>
</reference>
<dbReference type="InParanoid" id="K3X297"/>
<reference evidence="1" key="3">
    <citation type="submission" date="2015-02" db="UniProtKB">
        <authorList>
            <consortium name="EnsemblProtists"/>
        </authorList>
    </citation>
    <scope>IDENTIFICATION</scope>
    <source>
        <strain evidence="1">DAOM BR144</strain>
    </source>
</reference>
<keyword evidence="2" id="KW-1185">Reference proteome</keyword>
<protein>
    <submittedName>
        <fullName evidence="1">Uncharacterized protein</fullName>
    </submittedName>
</protein>
<organism evidence="1 2">
    <name type="scientific">Globisporangium ultimum (strain ATCC 200006 / CBS 805.95 / DAOM BR144)</name>
    <name type="common">Pythium ultimum</name>
    <dbReference type="NCBI Taxonomy" id="431595"/>
    <lineage>
        <taxon>Eukaryota</taxon>
        <taxon>Sar</taxon>
        <taxon>Stramenopiles</taxon>
        <taxon>Oomycota</taxon>
        <taxon>Peronosporomycetes</taxon>
        <taxon>Pythiales</taxon>
        <taxon>Pythiaceae</taxon>
        <taxon>Globisporangium</taxon>
    </lineage>
</organism>
<accession>K3X297</accession>
<evidence type="ECO:0000313" key="1">
    <source>
        <dbReference type="EnsemblProtists" id="PYU1_T011346"/>
    </source>
</evidence>
<evidence type="ECO:0000313" key="2">
    <source>
        <dbReference type="Proteomes" id="UP000019132"/>
    </source>
</evidence>
<reference evidence="2" key="2">
    <citation type="submission" date="2010-04" db="EMBL/GenBank/DDBJ databases">
        <authorList>
            <person name="Buell R."/>
            <person name="Hamilton J."/>
            <person name="Hostetler J."/>
        </authorList>
    </citation>
    <scope>NUCLEOTIDE SEQUENCE [LARGE SCALE GENOMIC DNA]</scope>
    <source>
        <strain evidence="2">DAOM:BR144</strain>
    </source>
</reference>
<dbReference type="HOGENOM" id="CLU_094455_1_0_1"/>
<dbReference type="eggNOG" id="ENOG502R9SK">
    <property type="taxonomic scope" value="Eukaryota"/>
</dbReference>